<dbReference type="Pfam" id="PF00169">
    <property type="entry name" value="PH"/>
    <property type="match status" value="1"/>
</dbReference>
<gene>
    <name evidence="3" type="ORF">BJ554DRAFT_4411</name>
</gene>
<dbReference type="AlphaFoldDB" id="A0A8H7ZMS4"/>
<feature type="domain" description="PH" evidence="2">
    <location>
        <begin position="44"/>
        <end position="126"/>
    </location>
</feature>
<sequence>GLLLTQAFPCCILDGLCSSVRWQNLDLYVTGEKMLADAGTSLTRRCCLGNLLFYWEDERVGGMPLGFIVLLEHCKVEAVAAASGDPAAPQNVFHISCPAPNSRVYVLSAQTAAERDSWIWRIREAAAGIGSGVRVDEKDAEIAELRREVESLRGQLARRCAAEASQPPANAACVAGGASPLKTSCSRPPQSSPHPSGAGLLPSSPSVAVSQSHADAVFSGV</sequence>
<protein>
    <recommendedName>
        <fullName evidence="2">PH domain-containing protein</fullName>
    </recommendedName>
</protein>
<dbReference type="SUPFAM" id="SSF50729">
    <property type="entry name" value="PH domain-like"/>
    <property type="match status" value="1"/>
</dbReference>
<reference evidence="3 4" key="1">
    <citation type="journal article" name="Sci. Rep.">
        <title>Genome-scale phylogenetic analyses confirm Olpidium as the closest living zoosporic fungus to the non-flagellated, terrestrial fungi.</title>
        <authorList>
            <person name="Chang Y."/>
            <person name="Rochon D."/>
            <person name="Sekimoto S."/>
            <person name="Wang Y."/>
            <person name="Chovatia M."/>
            <person name="Sandor L."/>
            <person name="Salamov A."/>
            <person name="Grigoriev I.V."/>
            <person name="Stajich J.E."/>
            <person name="Spatafora J.W."/>
        </authorList>
    </citation>
    <scope>NUCLEOTIDE SEQUENCE [LARGE SCALE GENOMIC DNA]</scope>
    <source>
        <strain evidence="3">S191</strain>
    </source>
</reference>
<evidence type="ECO:0000313" key="3">
    <source>
        <dbReference type="EMBL" id="KAG5455974.1"/>
    </source>
</evidence>
<dbReference type="Gene3D" id="2.30.29.30">
    <property type="entry name" value="Pleckstrin-homology domain (PH domain)/Phosphotyrosine-binding domain (PTB)"/>
    <property type="match status" value="1"/>
</dbReference>
<evidence type="ECO:0000256" key="1">
    <source>
        <dbReference type="SAM" id="MobiDB-lite"/>
    </source>
</evidence>
<evidence type="ECO:0000313" key="4">
    <source>
        <dbReference type="Proteomes" id="UP000673691"/>
    </source>
</evidence>
<name>A0A8H7ZMS4_9FUNG</name>
<proteinExistence type="predicted"/>
<organism evidence="3 4">
    <name type="scientific">Olpidium bornovanus</name>
    <dbReference type="NCBI Taxonomy" id="278681"/>
    <lineage>
        <taxon>Eukaryota</taxon>
        <taxon>Fungi</taxon>
        <taxon>Fungi incertae sedis</taxon>
        <taxon>Olpidiomycota</taxon>
        <taxon>Olpidiomycotina</taxon>
        <taxon>Olpidiomycetes</taxon>
        <taxon>Olpidiales</taxon>
        <taxon>Olpidiaceae</taxon>
        <taxon>Olpidium</taxon>
    </lineage>
</organism>
<dbReference type="InterPro" id="IPR001849">
    <property type="entry name" value="PH_domain"/>
</dbReference>
<feature type="non-terminal residue" evidence="3">
    <location>
        <position position="1"/>
    </location>
</feature>
<accession>A0A8H7ZMS4</accession>
<comment type="caution">
    <text evidence="3">The sequence shown here is derived from an EMBL/GenBank/DDBJ whole genome shotgun (WGS) entry which is preliminary data.</text>
</comment>
<dbReference type="InterPro" id="IPR011993">
    <property type="entry name" value="PH-like_dom_sf"/>
</dbReference>
<dbReference type="EMBL" id="JAEFCI010012476">
    <property type="protein sequence ID" value="KAG5455974.1"/>
    <property type="molecule type" value="Genomic_DNA"/>
</dbReference>
<evidence type="ECO:0000259" key="2">
    <source>
        <dbReference type="Pfam" id="PF00169"/>
    </source>
</evidence>
<feature type="compositionally biased region" description="Low complexity" evidence="1">
    <location>
        <begin position="193"/>
        <end position="206"/>
    </location>
</feature>
<keyword evidence="4" id="KW-1185">Reference proteome</keyword>
<dbReference type="Proteomes" id="UP000673691">
    <property type="component" value="Unassembled WGS sequence"/>
</dbReference>
<feature type="region of interest" description="Disordered" evidence="1">
    <location>
        <begin position="182"/>
        <end position="221"/>
    </location>
</feature>